<dbReference type="PIRSF" id="PIRSF000190">
    <property type="entry name" value="Pyd_amn-ph_oxd"/>
    <property type="match status" value="1"/>
</dbReference>
<evidence type="ECO:0000259" key="10">
    <source>
        <dbReference type="Pfam" id="PF01243"/>
    </source>
</evidence>
<comment type="similarity">
    <text evidence="5">Belongs to the pyridoxamine 5'-phosphate oxidase family.</text>
</comment>
<dbReference type="InterPro" id="IPR019576">
    <property type="entry name" value="Pyridoxamine_oxidase_dimer_C"/>
</dbReference>
<accession>G0MES3</accession>
<dbReference type="PROSITE" id="PS01064">
    <property type="entry name" value="PYRIDOX_OXIDASE"/>
    <property type="match status" value="1"/>
</dbReference>
<comment type="function">
    <text evidence="2">Catalyzes the oxidation of either pyridoxine 5'-phosphate (PNP) or pyridoxamine 5'-phosphate (PMP) into pyridoxal 5'-phosphate (PLP).</text>
</comment>
<dbReference type="GO" id="GO:0008615">
    <property type="term" value="P:pyridoxine biosynthetic process"/>
    <property type="evidence" value="ECO:0007669"/>
    <property type="project" value="InterPro"/>
</dbReference>
<name>G0MES3_CAEBE</name>
<evidence type="ECO:0000256" key="5">
    <source>
        <dbReference type="ARBA" id="ARBA00007301"/>
    </source>
</evidence>
<protein>
    <recommendedName>
        <fullName evidence="6">pyridoxal 5'-phosphate synthase</fullName>
        <ecNumber evidence="6">1.4.3.5</ecNumber>
    </recommendedName>
</protein>
<sequence length="183" mass="21506">METPSIDIQNIRAKYNNAQDPYLLEEKLPTTDPFALFDIWFRDVASQSDLTFEEINAVSLSTVGKDLRPSSRMVLLKAYTPTGFSFFTNYTSRKGHQLEENPNAAMLFYWPKVNRQFLEDKKSELVEQAEREGHETISKPHSWGGFHLVPRYFEFWQGQSDRLHDRIVFERDTDIWLLKRLSP</sequence>
<dbReference type="Gene3D" id="2.30.110.10">
    <property type="entry name" value="Electron Transport, Fmn-binding Protein, Chain A"/>
    <property type="match status" value="2"/>
</dbReference>
<dbReference type="HOGENOM" id="CLU_032263_2_2_1"/>
<dbReference type="GO" id="GO:0004733">
    <property type="term" value="F:pyridoxamine phosphate oxidase activity"/>
    <property type="evidence" value="ECO:0007669"/>
    <property type="project" value="UniProtKB-EC"/>
</dbReference>
<dbReference type="OrthoDB" id="303614at2759"/>
<dbReference type="EC" id="1.4.3.5" evidence="6"/>
<evidence type="ECO:0000256" key="6">
    <source>
        <dbReference type="ARBA" id="ARBA00012801"/>
    </source>
</evidence>
<dbReference type="InterPro" id="IPR011576">
    <property type="entry name" value="Pyridox_Oxase_N"/>
</dbReference>
<evidence type="ECO:0000256" key="8">
    <source>
        <dbReference type="ARBA" id="ARBA00022643"/>
    </source>
</evidence>
<dbReference type="PANTHER" id="PTHR10851">
    <property type="entry name" value="PYRIDOXINE-5-PHOSPHATE OXIDASE"/>
    <property type="match status" value="1"/>
</dbReference>
<proteinExistence type="inferred from homology"/>
<feature type="domain" description="Pyridoxine 5'-phosphate oxidase dimerisation C-terminal" evidence="11">
    <location>
        <begin position="143"/>
        <end position="183"/>
    </location>
</feature>
<dbReference type="InterPro" id="IPR000659">
    <property type="entry name" value="Pyridox_Oxase"/>
</dbReference>
<feature type="domain" description="Pyridoxamine 5'-phosphate oxidase N-terminal" evidence="10">
    <location>
        <begin position="52"/>
        <end position="131"/>
    </location>
</feature>
<evidence type="ECO:0000256" key="9">
    <source>
        <dbReference type="ARBA" id="ARBA00023002"/>
    </source>
</evidence>
<dbReference type="eggNOG" id="KOG2586">
    <property type="taxonomic scope" value="Eukaryota"/>
</dbReference>
<gene>
    <name evidence="12" type="ORF">CAEBREN_26100</name>
</gene>
<organism evidence="13">
    <name type="scientific">Caenorhabditis brenneri</name>
    <name type="common">Nematode worm</name>
    <dbReference type="NCBI Taxonomy" id="135651"/>
    <lineage>
        <taxon>Eukaryota</taxon>
        <taxon>Metazoa</taxon>
        <taxon>Ecdysozoa</taxon>
        <taxon>Nematoda</taxon>
        <taxon>Chromadorea</taxon>
        <taxon>Rhabditida</taxon>
        <taxon>Rhabditina</taxon>
        <taxon>Rhabditomorpha</taxon>
        <taxon>Rhabditoidea</taxon>
        <taxon>Rhabditidae</taxon>
        <taxon>Peloderinae</taxon>
        <taxon>Caenorhabditis</taxon>
    </lineage>
</organism>
<dbReference type="OMA" id="NVPEPHA"/>
<dbReference type="STRING" id="135651.G0MES3"/>
<dbReference type="UniPathway" id="UPA01068">
    <property type="reaction ID" value="UER00304"/>
</dbReference>
<comment type="pathway">
    <text evidence="3">Cofactor metabolism; pyridoxal 5'-phosphate salvage; pyridoxal 5'-phosphate from pyridoxamine 5'-phosphate: step 1/1.</text>
</comment>
<dbReference type="InParanoid" id="G0MES3"/>
<keyword evidence="9" id="KW-0560">Oxidoreductase</keyword>
<keyword evidence="13" id="KW-1185">Reference proteome</keyword>
<evidence type="ECO:0000256" key="3">
    <source>
        <dbReference type="ARBA" id="ARBA00004738"/>
    </source>
</evidence>
<dbReference type="AlphaFoldDB" id="G0MES3"/>
<dbReference type="Pfam" id="PF01243">
    <property type="entry name" value="PNPOx_N"/>
    <property type="match status" value="1"/>
</dbReference>
<evidence type="ECO:0000256" key="7">
    <source>
        <dbReference type="ARBA" id="ARBA00022630"/>
    </source>
</evidence>
<comment type="cofactor">
    <cofactor evidence="1">
        <name>FMN</name>
        <dbReference type="ChEBI" id="CHEBI:58210"/>
    </cofactor>
</comment>
<evidence type="ECO:0000256" key="2">
    <source>
        <dbReference type="ARBA" id="ARBA00003691"/>
    </source>
</evidence>
<dbReference type="InterPro" id="IPR012349">
    <property type="entry name" value="Split_barrel_FMN-bd"/>
</dbReference>
<dbReference type="FunCoup" id="G0MES3">
    <property type="interactions" value="1863"/>
</dbReference>
<dbReference type="PANTHER" id="PTHR10851:SF0">
    <property type="entry name" value="PYRIDOXINE-5'-PHOSPHATE OXIDASE"/>
    <property type="match status" value="1"/>
</dbReference>
<evidence type="ECO:0000313" key="12">
    <source>
        <dbReference type="EMBL" id="EGT52296.1"/>
    </source>
</evidence>
<dbReference type="EMBL" id="GL379791">
    <property type="protein sequence ID" value="EGT52296.1"/>
    <property type="molecule type" value="Genomic_DNA"/>
</dbReference>
<dbReference type="InterPro" id="IPR019740">
    <property type="entry name" value="Pyridox_Oxase_CS"/>
</dbReference>
<comment type="pathway">
    <text evidence="4">Cofactor metabolism; pyridoxal 5'-phosphate salvage; pyridoxal 5'-phosphate from pyridoxine 5'-phosphate: step 1/1.</text>
</comment>
<keyword evidence="8" id="KW-0288">FMN</keyword>
<evidence type="ECO:0000256" key="4">
    <source>
        <dbReference type="ARBA" id="ARBA00005037"/>
    </source>
</evidence>
<dbReference type="GO" id="GO:0010181">
    <property type="term" value="F:FMN binding"/>
    <property type="evidence" value="ECO:0007669"/>
    <property type="project" value="InterPro"/>
</dbReference>
<dbReference type="Proteomes" id="UP000008068">
    <property type="component" value="Unassembled WGS sequence"/>
</dbReference>
<evidence type="ECO:0000259" key="11">
    <source>
        <dbReference type="Pfam" id="PF10590"/>
    </source>
</evidence>
<reference evidence="13" key="1">
    <citation type="submission" date="2011-07" db="EMBL/GenBank/DDBJ databases">
        <authorList>
            <consortium name="Caenorhabditis brenneri Sequencing and Analysis Consortium"/>
            <person name="Wilson R.K."/>
        </authorList>
    </citation>
    <scope>NUCLEOTIDE SEQUENCE [LARGE SCALE GENOMIC DNA]</scope>
    <source>
        <strain evidence="13">PB2801</strain>
    </source>
</reference>
<dbReference type="Pfam" id="PF10590">
    <property type="entry name" value="PNP_phzG_C"/>
    <property type="match status" value="1"/>
</dbReference>
<evidence type="ECO:0000256" key="1">
    <source>
        <dbReference type="ARBA" id="ARBA00001917"/>
    </source>
</evidence>
<dbReference type="SUPFAM" id="SSF50475">
    <property type="entry name" value="FMN-binding split barrel"/>
    <property type="match status" value="1"/>
</dbReference>
<evidence type="ECO:0000313" key="13">
    <source>
        <dbReference type="Proteomes" id="UP000008068"/>
    </source>
</evidence>
<keyword evidence="7" id="KW-0285">Flavoprotein</keyword>